<dbReference type="SUPFAM" id="SSF52210">
    <property type="entry name" value="Succinyl-CoA synthetase domains"/>
    <property type="match status" value="2"/>
</dbReference>
<dbReference type="Gene3D" id="3.40.50.720">
    <property type="entry name" value="NAD(P)-binding Rossmann-like Domain"/>
    <property type="match status" value="1"/>
</dbReference>
<evidence type="ECO:0000259" key="5">
    <source>
        <dbReference type="Pfam" id="PF13607"/>
    </source>
</evidence>
<evidence type="ECO:0000256" key="1">
    <source>
        <dbReference type="ARBA" id="ARBA00022598"/>
    </source>
</evidence>
<evidence type="ECO:0000313" key="7">
    <source>
        <dbReference type="EMBL" id="MBA0087041.1"/>
    </source>
</evidence>
<dbReference type="AlphaFoldDB" id="A0A7V8NT95"/>
<feature type="non-terminal residue" evidence="7">
    <location>
        <position position="382"/>
    </location>
</feature>
<evidence type="ECO:0000256" key="2">
    <source>
        <dbReference type="ARBA" id="ARBA00022741"/>
    </source>
</evidence>
<evidence type="ECO:0000259" key="6">
    <source>
        <dbReference type="Pfam" id="PF19045"/>
    </source>
</evidence>
<feature type="non-terminal residue" evidence="7">
    <location>
        <position position="1"/>
    </location>
</feature>
<feature type="domain" description="CoA-binding" evidence="4">
    <location>
        <begin position="1"/>
        <end position="71"/>
    </location>
</feature>
<evidence type="ECO:0000313" key="8">
    <source>
        <dbReference type="Proteomes" id="UP000567293"/>
    </source>
</evidence>
<dbReference type="InterPro" id="IPR032875">
    <property type="entry name" value="Succ_CoA_lig_flav_dom"/>
</dbReference>
<feature type="domain" description="Ligase-CoA" evidence="6">
    <location>
        <begin position="236"/>
        <end position="369"/>
    </location>
</feature>
<dbReference type="Pfam" id="PF19045">
    <property type="entry name" value="Ligase_CoA_2"/>
    <property type="match status" value="1"/>
</dbReference>
<organism evidence="7 8">
    <name type="scientific">Candidatus Acidiferrum panamense</name>
    <dbReference type="NCBI Taxonomy" id="2741543"/>
    <lineage>
        <taxon>Bacteria</taxon>
        <taxon>Pseudomonadati</taxon>
        <taxon>Acidobacteriota</taxon>
        <taxon>Terriglobia</taxon>
        <taxon>Candidatus Acidiferrales</taxon>
        <taxon>Candidatus Acidiferrum</taxon>
    </lineage>
</organism>
<dbReference type="EMBL" id="JACDQQ010001799">
    <property type="protein sequence ID" value="MBA0087041.1"/>
    <property type="molecule type" value="Genomic_DNA"/>
</dbReference>
<evidence type="ECO:0000256" key="3">
    <source>
        <dbReference type="ARBA" id="ARBA00022840"/>
    </source>
</evidence>
<keyword evidence="2" id="KW-0547">Nucleotide-binding</keyword>
<dbReference type="InterPro" id="IPR016102">
    <property type="entry name" value="Succinyl-CoA_synth-like"/>
</dbReference>
<dbReference type="InterPro" id="IPR043938">
    <property type="entry name" value="Ligase_CoA_dom"/>
</dbReference>
<sequence length="382" mass="40035">PVDLAVIVTPAQTVPGVVGQCVDAGVRSAIVISAGFKERGQEGLDLERQVKAELGRGSMRLVGPNCLGMMNPWIGLNATFAKNIVQPGNVAFLSQSGALLTAILDWSLRERVGFSAIVSTGSMLDVDWGDLISFYGEDPKTQSILLYMESVGAARSFLSAAREVALSKPIIIIKAGRTEAASKAASSHTGAMTGSDEVFDAALRRCGVLRVQSISDLFYMAEVLSKQPRPRGPRLTILTNAGGPGVLATDALIAGGGKLAALSSDAEARLNALLPPHWSHANPIDILGDADPERYAKALEIAIDDPAGDGLLVVLAPQGMSNPAEVARRLAPYAKGYNKPVLASWMGGRDIAEGEATLSAAGIPAFSYPDTAARAFDYMSAY</sequence>
<gene>
    <name evidence="7" type="ORF">HRJ53_18820</name>
</gene>
<dbReference type="Pfam" id="PF13380">
    <property type="entry name" value="CoA_binding_2"/>
    <property type="match status" value="1"/>
</dbReference>
<dbReference type="Gene3D" id="3.40.50.261">
    <property type="entry name" value="Succinyl-CoA synthetase domains"/>
    <property type="match status" value="2"/>
</dbReference>
<keyword evidence="3" id="KW-0067">ATP-binding</keyword>
<name>A0A7V8NT95_9BACT</name>
<dbReference type="GO" id="GO:0005524">
    <property type="term" value="F:ATP binding"/>
    <property type="evidence" value="ECO:0007669"/>
    <property type="project" value="UniProtKB-KW"/>
</dbReference>
<protein>
    <submittedName>
        <fullName evidence="7">CoA-binding protein</fullName>
    </submittedName>
</protein>
<dbReference type="PANTHER" id="PTHR43334:SF1">
    <property type="entry name" value="3-HYDROXYPROPIONATE--COA LIGASE [ADP-FORMING]"/>
    <property type="match status" value="1"/>
</dbReference>
<dbReference type="PANTHER" id="PTHR43334">
    <property type="entry name" value="ACETATE--COA LIGASE [ADP-FORMING]"/>
    <property type="match status" value="1"/>
</dbReference>
<evidence type="ECO:0000259" key="4">
    <source>
        <dbReference type="Pfam" id="PF13380"/>
    </source>
</evidence>
<dbReference type="InterPro" id="IPR051538">
    <property type="entry name" value="Acyl-CoA_Synth/Transferase"/>
</dbReference>
<keyword evidence="8" id="KW-1185">Reference proteome</keyword>
<dbReference type="Pfam" id="PF13607">
    <property type="entry name" value="Succ_CoA_lig"/>
    <property type="match status" value="1"/>
</dbReference>
<keyword evidence="1" id="KW-0436">Ligase</keyword>
<proteinExistence type="predicted"/>
<dbReference type="SUPFAM" id="SSF51735">
    <property type="entry name" value="NAD(P)-binding Rossmann-fold domains"/>
    <property type="match status" value="1"/>
</dbReference>
<dbReference type="GO" id="GO:0043758">
    <property type="term" value="F:acetate-CoA ligase (ADP-forming) activity"/>
    <property type="evidence" value="ECO:0007669"/>
    <property type="project" value="InterPro"/>
</dbReference>
<dbReference type="InterPro" id="IPR003781">
    <property type="entry name" value="CoA-bd"/>
</dbReference>
<dbReference type="InterPro" id="IPR036291">
    <property type="entry name" value="NAD(P)-bd_dom_sf"/>
</dbReference>
<dbReference type="Proteomes" id="UP000567293">
    <property type="component" value="Unassembled WGS sequence"/>
</dbReference>
<reference evidence="7" key="1">
    <citation type="submission" date="2020-06" db="EMBL/GenBank/DDBJ databases">
        <title>Legume-microbial interactions unlock mineral nutrients during tropical forest succession.</title>
        <authorList>
            <person name="Epihov D.Z."/>
        </authorList>
    </citation>
    <scope>NUCLEOTIDE SEQUENCE [LARGE SCALE GENOMIC DNA]</scope>
    <source>
        <strain evidence="7">Pan2503</strain>
    </source>
</reference>
<comment type="caution">
    <text evidence="7">The sequence shown here is derived from an EMBL/GenBank/DDBJ whole genome shotgun (WGS) entry which is preliminary data.</text>
</comment>
<accession>A0A7V8NT95</accession>
<feature type="domain" description="Succinyl-CoA synthetase-like flavodoxin" evidence="5">
    <location>
        <begin position="87"/>
        <end position="224"/>
    </location>
</feature>